<dbReference type="SMART" id="SM00857">
    <property type="entry name" value="Resolvase"/>
    <property type="match status" value="1"/>
</dbReference>
<dbReference type="GO" id="GO:0000150">
    <property type="term" value="F:DNA strand exchange activity"/>
    <property type="evidence" value="ECO:0007669"/>
    <property type="project" value="InterPro"/>
</dbReference>
<gene>
    <name evidence="3" type="ORF">CGS46_05775</name>
</gene>
<dbReference type="AlphaFoldDB" id="A0A2A6ZC86"/>
<dbReference type="InterPro" id="IPR011109">
    <property type="entry name" value="DNA_bind_recombinase_dom"/>
</dbReference>
<reference evidence="3 4" key="1">
    <citation type="journal article" date="2017" name="Front. Microbiol.">
        <title>New Insights into the Diversity of the Genus Faecalibacterium.</title>
        <authorList>
            <person name="Benevides L."/>
            <person name="Burman S."/>
            <person name="Martin R."/>
            <person name="Robert V."/>
            <person name="Thomas M."/>
            <person name="Miquel S."/>
            <person name="Chain F."/>
            <person name="Sokol H."/>
            <person name="Bermudez-Humaran L.G."/>
            <person name="Morrison M."/>
            <person name="Langella P."/>
            <person name="Azevedo V.A."/>
            <person name="Chatel J.M."/>
            <person name="Soares S."/>
        </authorList>
    </citation>
    <scope>NUCLEOTIDE SEQUENCE [LARGE SCALE GENOMIC DNA]</scope>
    <source>
        <strain evidence="4">CNCM I-4540</strain>
    </source>
</reference>
<accession>A0A2A6ZC86</accession>
<comment type="caution">
    <text evidence="3">The sequence shown here is derived from an EMBL/GenBank/DDBJ whole genome shotgun (WGS) entry which is preliminary data.</text>
</comment>
<evidence type="ECO:0000313" key="3">
    <source>
        <dbReference type="EMBL" id="PDX59015.1"/>
    </source>
</evidence>
<dbReference type="EMBL" id="NMTQ01000021">
    <property type="protein sequence ID" value="PDX59015.1"/>
    <property type="molecule type" value="Genomic_DNA"/>
</dbReference>
<proteinExistence type="predicted"/>
<protein>
    <submittedName>
        <fullName evidence="3">Resolvase</fullName>
    </submittedName>
</protein>
<sequence>MTAVIYARYSTDSQREESIEGQIRECTAYAEKNGFTVVKHYIDRAVSAKTDNRPQFQQMIKDSERGIFDVIIVWKLDRFARNRYDSARYKTQLKRNGVKLVSATEVISAGPEGIILESVLEGYAEYYSADLSEKVVRGMTENALKGIYNGGTIPFGYMIDEIRHYQPDPLLAPYVEQTFQKYADGATMTDLRDWLKAHNIKNSMGGEMTYNTIQRMLSNRRYIGELRLRDVVQPNAIPALVSGELVGVRPLHLAAQDRSVA</sequence>
<dbReference type="InterPro" id="IPR036162">
    <property type="entry name" value="Resolvase-like_N_sf"/>
</dbReference>
<dbReference type="InterPro" id="IPR038109">
    <property type="entry name" value="DNA_bind_recomb_sf"/>
</dbReference>
<dbReference type="PANTHER" id="PTHR30461">
    <property type="entry name" value="DNA-INVERTASE FROM LAMBDOID PROPHAGE"/>
    <property type="match status" value="1"/>
</dbReference>
<dbReference type="Gene3D" id="3.40.50.1390">
    <property type="entry name" value="Resolvase, N-terminal catalytic domain"/>
    <property type="match status" value="1"/>
</dbReference>
<dbReference type="PANTHER" id="PTHR30461:SF23">
    <property type="entry name" value="DNA RECOMBINASE-RELATED"/>
    <property type="match status" value="1"/>
</dbReference>
<feature type="domain" description="Recombinase" evidence="2">
    <location>
        <begin position="154"/>
        <end position="259"/>
    </location>
</feature>
<name>A0A2A6ZC86_9FIRM</name>
<dbReference type="PROSITE" id="PS51737">
    <property type="entry name" value="RECOMBINASE_DNA_BIND"/>
    <property type="match status" value="1"/>
</dbReference>
<evidence type="ECO:0000259" key="1">
    <source>
        <dbReference type="PROSITE" id="PS51736"/>
    </source>
</evidence>
<dbReference type="InterPro" id="IPR006119">
    <property type="entry name" value="Resolv_N"/>
</dbReference>
<evidence type="ECO:0000259" key="2">
    <source>
        <dbReference type="PROSITE" id="PS51737"/>
    </source>
</evidence>
<dbReference type="Pfam" id="PF00239">
    <property type="entry name" value="Resolvase"/>
    <property type="match status" value="1"/>
</dbReference>
<organism evidence="3 4">
    <name type="scientific">Faecalibacterium langellae</name>
    <dbReference type="NCBI Taxonomy" id="3435293"/>
    <lineage>
        <taxon>Bacteria</taxon>
        <taxon>Bacillati</taxon>
        <taxon>Bacillota</taxon>
        <taxon>Clostridia</taxon>
        <taxon>Eubacteriales</taxon>
        <taxon>Oscillospiraceae</taxon>
        <taxon>Faecalibacterium</taxon>
    </lineage>
</organism>
<dbReference type="CDD" id="cd00338">
    <property type="entry name" value="Ser_Recombinase"/>
    <property type="match status" value="1"/>
</dbReference>
<dbReference type="Pfam" id="PF07508">
    <property type="entry name" value="Recombinase"/>
    <property type="match status" value="1"/>
</dbReference>
<dbReference type="Proteomes" id="UP000220752">
    <property type="component" value="Unassembled WGS sequence"/>
</dbReference>
<dbReference type="PROSITE" id="PS51736">
    <property type="entry name" value="RECOMBINASES_3"/>
    <property type="match status" value="1"/>
</dbReference>
<keyword evidence="4" id="KW-1185">Reference proteome</keyword>
<dbReference type="Gene3D" id="3.90.1750.20">
    <property type="entry name" value="Putative Large Serine Recombinase, Chain B, Domain 2"/>
    <property type="match status" value="1"/>
</dbReference>
<evidence type="ECO:0000313" key="4">
    <source>
        <dbReference type="Proteomes" id="UP000220752"/>
    </source>
</evidence>
<feature type="domain" description="Resolvase/invertase-type recombinase catalytic" evidence="1">
    <location>
        <begin position="2"/>
        <end position="146"/>
    </location>
</feature>
<dbReference type="SUPFAM" id="SSF53041">
    <property type="entry name" value="Resolvase-like"/>
    <property type="match status" value="1"/>
</dbReference>
<dbReference type="InterPro" id="IPR050639">
    <property type="entry name" value="SSR_resolvase"/>
</dbReference>
<dbReference type="GO" id="GO:0003677">
    <property type="term" value="F:DNA binding"/>
    <property type="evidence" value="ECO:0007669"/>
    <property type="project" value="InterPro"/>
</dbReference>